<evidence type="ECO:0000313" key="4">
    <source>
        <dbReference type="Proteomes" id="UP001143981"/>
    </source>
</evidence>
<feature type="signal peptide" evidence="1">
    <location>
        <begin position="1"/>
        <end position="27"/>
    </location>
</feature>
<dbReference type="AlphaFoldDB" id="A0A9W8D1V6"/>
<proteinExistence type="predicted"/>
<dbReference type="CDD" id="cd00519">
    <property type="entry name" value="Lipase_3"/>
    <property type="match status" value="1"/>
</dbReference>
<dbReference type="SUPFAM" id="SSF53474">
    <property type="entry name" value="alpha/beta-Hydrolases"/>
    <property type="match status" value="1"/>
</dbReference>
<dbReference type="InterPro" id="IPR029058">
    <property type="entry name" value="AB_hydrolase_fold"/>
</dbReference>
<dbReference type="Pfam" id="PF01764">
    <property type="entry name" value="Lipase_3"/>
    <property type="match status" value="1"/>
</dbReference>
<keyword evidence="4" id="KW-1185">Reference proteome</keyword>
<dbReference type="EMBL" id="JANBOI010000004">
    <property type="protein sequence ID" value="KAJ1736073.1"/>
    <property type="molecule type" value="Genomic_DNA"/>
</dbReference>
<dbReference type="Proteomes" id="UP001143981">
    <property type="component" value="Unassembled WGS sequence"/>
</dbReference>
<dbReference type="GO" id="GO:0006629">
    <property type="term" value="P:lipid metabolic process"/>
    <property type="evidence" value="ECO:0007669"/>
    <property type="project" value="InterPro"/>
</dbReference>
<dbReference type="OrthoDB" id="426718at2759"/>
<reference evidence="3" key="1">
    <citation type="submission" date="2022-07" db="EMBL/GenBank/DDBJ databases">
        <title>Phylogenomic reconstructions and comparative analyses of Kickxellomycotina fungi.</title>
        <authorList>
            <person name="Reynolds N.K."/>
            <person name="Stajich J.E."/>
            <person name="Barry K."/>
            <person name="Grigoriev I.V."/>
            <person name="Crous P."/>
            <person name="Smith M.E."/>
        </authorList>
    </citation>
    <scope>NUCLEOTIDE SEQUENCE</scope>
    <source>
        <strain evidence="3">BCRC 34381</strain>
    </source>
</reference>
<sequence length="285" mass="31330">MGTAIGYAYRLVVCLLVLASGLCCALAASPSKGSDSTSMDTLELYAAYAGAAYSVTSAWDCDDECAHPGTEGTIVEFYWDRPVITSNGYIARNPAKRIIIVAFRGTDSPSDWAQDFDGRLDSWPTSVQGSLVVDGFLVGYLVVANQVMRQVIYLADRYPDYTIVAVGHSLGGTRASMFVAGFSTEYPDYISRTQMYTYGQSKCGNDVFARYMDGLDARLYRVINKGDIAPHLPRNSDMFYHFGTEIWITYDNSTVVCQSNDYSMCSESVPQDQQNVADHSSYPGL</sequence>
<keyword evidence="1" id="KW-0732">Signal</keyword>
<evidence type="ECO:0000259" key="2">
    <source>
        <dbReference type="Pfam" id="PF01764"/>
    </source>
</evidence>
<dbReference type="Gene3D" id="3.40.50.1820">
    <property type="entry name" value="alpha/beta hydrolase"/>
    <property type="match status" value="1"/>
</dbReference>
<evidence type="ECO:0000256" key="1">
    <source>
        <dbReference type="SAM" id="SignalP"/>
    </source>
</evidence>
<dbReference type="InterPro" id="IPR002921">
    <property type="entry name" value="Fungal_lipase-type"/>
</dbReference>
<protein>
    <recommendedName>
        <fullName evidence="2">Fungal lipase-type domain-containing protein</fullName>
    </recommendedName>
</protein>
<organism evidence="3 4">
    <name type="scientific">Coemansia biformis</name>
    <dbReference type="NCBI Taxonomy" id="1286918"/>
    <lineage>
        <taxon>Eukaryota</taxon>
        <taxon>Fungi</taxon>
        <taxon>Fungi incertae sedis</taxon>
        <taxon>Zoopagomycota</taxon>
        <taxon>Kickxellomycotina</taxon>
        <taxon>Kickxellomycetes</taxon>
        <taxon>Kickxellales</taxon>
        <taxon>Kickxellaceae</taxon>
        <taxon>Coemansia</taxon>
    </lineage>
</organism>
<feature type="domain" description="Fungal lipase-type" evidence="2">
    <location>
        <begin position="100"/>
        <end position="234"/>
    </location>
</feature>
<accession>A0A9W8D1V6</accession>
<evidence type="ECO:0000313" key="3">
    <source>
        <dbReference type="EMBL" id="KAJ1736073.1"/>
    </source>
</evidence>
<feature type="chain" id="PRO_5040916279" description="Fungal lipase-type domain-containing protein" evidence="1">
    <location>
        <begin position="28"/>
        <end position="285"/>
    </location>
</feature>
<gene>
    <name evidence="3" type="ORF">LPJ61_000216</name>
</gene>
<name>A0A9W8D1V6_9FUNG</name>
<comment type="caution">
    <text evidence="3">The sequence shown here is derived from an EMBL/GenBank/DDBJ whole genome shotgun (WGS) entry which is preliminary data.</text>
</comment>
<dbReference type="PANTHER" id="PTHR45908">
    <property type="entry name" value="PROTEIN CBG11750-RELATED"/>
    <property type="match status" value="1"/>
</dbReference>